<feature type="compositionally biased region" description="Basic residues" evidence="6">
    <location>
        <begin position="69"/>
        <end position="82"/>
    </location>
</feature>
<evidence type="ECO:0000313" key="8">
    <source>
        <dbReference type="EMBL" id="GIX65797.1"/>
    </source>
</evidence>
<comment type="caution">
    <text evidence="8">The sequence shown here is derived from an EMBL/GenBank/DDBJ whole genome shotgun (WGS) entry which is preliminary data.</text>
</comment>
<evidence type="ECO:0000259" key="7">
    <source>
        <dbReference type="PROSITE" id="PS51192"/>
    </source>
</evidence>
<evidence type="ECO:0000313" key="9">
    <source>
        <dbReference type="Proteomes" id="UP001497744"/>
    </source>
</evidence>
<feature type="region of interest" description="Disordered" evidence="6">
    <location>
        <begin position="67"/>
        <end position="102"/>
    </location>
</feature>
<gene>
    <name evidence="8" type="ORF">BcabD6B2_52320</name>
</gene>
<dbReference type="GeneID" id="94197278"/>
<dbReference type="Proteomes" id="UP001497744">
    <property type="component" value="Unassembled WGS sequence"/>
</dbReference>
<keyword evidence="9" id="KW-1185">Reference proteome</keyword>
<dbReference type="GO" id="GO:0016787">
    <property type="term" value="F:hydrolase activity"/>
    <property type="evidence" value="ECO:0007669"/>
    <property type="project" value="UniProtKB-KW"/>
</dbReference>
<dbReference type="SMART" id="SM00487">
    <property type="entry name" value="DEXDc"/>
    <property type="match status" value="1"/>
</dbReference>
<dbReference type="InterPro" id="IPR027417">
    <property type="entry name" value="P-loop_NTPase"/>
</dbReference>
<dbReference type="GO" id="GO:0005829">
    <property type="term" value="C:cytosol"/>
    <property type="evidence" value="ECO:0007669"/>
    <property type="project" value="TreeGrafter"/>
</dbReference>
<dbReference type="Gene3D" id="3.40.50.300">
    <property type="entry name" value="P-loop containing nucleotide triphosphate hydrolases"/>
    <property type="match status" value="1"/>
</dbReference>
<organism evidence="8 9">
    <name type="scientific">Babesia caballi</name>
    <dbReference type="NCBI Taxonomy" id="5871"/>
    <lineage>
        <taxon>Eukaryota</taxon>
        <taxon>Sar</taxon>
        <taxon>Alveolata</taxon>
        <taxon>Apicomplexa</taxon>
        <taxon>Aconoidasida</taxon>
        <taxon>Piroplasmida</taxon>
        <taxon>Babesiidae</taxon>
        <taxon>Babesia</taxon>
    </lineage>
</organism>
<comment type="similarity">
    <text evidence="5">Belongs to the DEAD box helicase family.</text>
</comment>
<keyword evidence="3 5" id="KW-0347">Helicase</keyword>
<sequence>MAWGNGGRSSVEMEDAASSAPESGPGTEEGREDGKRFMWTSLEVDAALQKEGLFGLEVLREDDVLPVAKKAKKKEKKPKKARKTAEEQPETDAAEELTDEQVEGATSKWDALLFGEWTMPIGVRRSLHSAGMVAPTVIQSLAFKPSLTAGVNLVACAETGSGKTLAFALPIALALLKVQRPEGDERPVLCLAVLPTRELALQVKDTIAMLFKGTPMSAFALIGGIAIQKQERVLKHRPEVLVATPGRLWDTMQKLDIKFDLRYLVLDEADRLVGDKAFREMGAIISKVKNVHTQRFIYSATILNRKNDLKMLFKLLAVKNPTVCVASHKGNLVLPYDQLLQTKSFNIKDTEEASNATLPEKLEFKVVKCFDNEKVANATWELTSTAGTQARRLPHGALLGDRPRTDDCFRQQHLLRVQAGAFVEVERLLRLGNRVAA</sequence>
<dbReference type="SUPFAM" id="SSF52540">
    <property type="entry name" value="P-loop containing nucleoside triphosphate hydrolases"/>
    <property type="match status" value="1"/>
</dbReference>
<evidence type="ECO:0000256" key="5">
    <source>
        <dbReference type="RuleBase" id="RU000492"/>
    </source>
</evidence>
<dbReference type="RefSeq" id="XP_067717866.1">
    <property type="nucleotide sequence ID" value="XM_067861765.1"/>
</dbReference>
<dbReference type="PANTHER" id="PTHR47959:SF1">
    <property type="entry name" value="ATP-DEPENDENT RNA HELICASE DBPA"/>
    <property type="match status" value="1"/>
</dbReference>
<dbReference type="AlphaFoldDB" id="A0AAV4LZY1"/>
<dbReference type="GO" id="GO:0005524">
    <property type="term" value="F:ATP binding"/>
    <property type="evidence" value="ECO:0007669"/>
    <property type="project" value="UniProtKB-KW"/>
</dbReference>
<proteinExistence type="inferred from homology"/>
<reference evidence="8 9" key="1">
    <citation type="submission" date="2021-06" db="EMBL/GenBank/DDBJ databases">
        <title>Genome sequence of Babesia caballi.</title>
        <authorList>
            <person name="Yamagishi J."/>
            <person name="Kidaka T."/>
            <person name="Ochi A."/>
        </authorList>
    </citation>
    <scope>NUCLEOTIDE SEQUENCE [LARGE SCALE GENOMIC DNA]</scope>
    <source>
        <strain evidence="8">USDA-D6B2</strain>
    </source>
</reference>
<accession>A0AAV4LZY1</accession>
<protein>
    <submittedName>
        <fullName evidence="8">ATP-dependent RNA helicase</fullName>
    </submittedName>
</protein>
<dbReference type="InterPro" id="IPR014001">
    <property type="entry name" value="Helicase_ATP-bd"/>
</dbReference>
<dbReference type="InterPro" id="IPR050079">
    <property type="entry name" value="DEAD_box_RNA_helicase"/>
</dbReference>
<evidence type="ECO:0000256" key="2">
    <source>
        <dbReference type="ARBA" id="ARBA00022801"/>
    </source>
</evidence>
<feature type="compositionally biased region" description="Acidic residues" evidence="6">
    <location>
        <begin position="87"/>
        <end position="102"/>
    </location>
</feature>
<dbReference type="EMBL" id="BPLF01000005">
    <property type="protein sequence ID" value="GIX65797.1"/>
    <property type="molecule type" value="Genomic_DNA"/>
</dbReference>
<dbReference type="GO" id="GO:0003724">
    <property type="term" value="F:RNA helicase activity"/>
    <property type="evidence" value="ECO:0007669"/>
    <property type="project" value="TreeGrafter"/>
</dbReference>
<feature type="region of interest" description="Disordered" evidence="6">
    <location>
        <begin position="1"/>
        <end position="37"/>
    </location>
</feature>
<dbReference type="PANTHER" id="PTHR47959">
    <property type="entry name" value="ATP-DEPENDENT RNA HELICASE RHLE-RELATED"/>
    <property type="match status" value="1"/>
</dbReference>
<name>A0AAV4LZY1_BABCB</name>
<dbReference type="PROSITE" id="PS51192">
    <property type="entry name" value="HELICASE_ATP_BIND_1"/>
    <property type="match status" value="1"/>
</dbReference>
<evidence type="ECO:0000256" key="1">
    <source>
        <dbReference type="ARBA" id="ARBA00022741"/>
    </source>
</evidence>
<dbReference type="PROSITE" id="PS00039">
    <property type="entry name" value="DEAD_ATP_HELICASE"/>
    <property type="match status" value="1"/>
</dbReference>
<keyword evidence="4 5" id="KW-0067">ATP-binding</keyword>
<keyword evidence="2 5" id="KW-0378">Hydrolase</keyword>
<dbReference type="GO" id="GO:0003676">
    <property type="term" value="F:nucleic acid binding"/>
    <property type="evidence" value="ECO:0007669"/>
    <property type="project" value="InterPro"/>
</dbReference>
<dbReference type="Pfam" id="PF00270">
    <property type="entry name" value="DEAD"/>
    <property type="match status" value="1"/>
</dbReference>
<evidence type="ECO:0000256" key="4">
    <source>
        <dbReference type="ARBA" id="ARBA00022840"/>
    </source>
</evidence>
<evidence type="ECO:0000256" key="3">
    <source>
        <dbReference type="ARBA" id="ARBA00022806"/>
    </source>
</evidence>
<feature type="domain" description="Helicase ATP-binding" evidence="7">
    <location>
        <begin position="144"/>
        <end position="320"/>
    </location>
</feature>
<keyword evidence="1 5" id="KW-0547">Nucleotide-binding</keyword>
<dbReference type="InterPro" id="IPR000629">
    <property type="entry name" value="RNA-helicase_DEAD-box_CS"/>
</dbReference>
<evidence type="ECO:0000256" key="6">
    <source>
        <dbReference type="SAM" id="MobiDB-lite"/>
    </source>
</evidence>
<dbReference type="InterPro" id="IPR011545">
    <property type="entry name" value="DEAD/DEAH_box_helicase_dom"/>
</dbReference>